<feature type="region of interest" description="Disordered" evidence="1">
    <location>
        <begin position="1"/>
        <end position="75"/>
    </location>
</feature>
<sequence length="140" mass="15110">MLAENKQKEPVKLVDENDPSLTFLNTHVDGHDGEEGSDYLLDNQDENRFNEETASEFSADERLREDPEEEADRTDAGKGIGTLALILSITSLFLVPLLLGTAGIICGAVAISRGARGLGIWATAIGIVSVLSTLIFSPYF</sequence>
<evidence type="ECO:0008006" key="5">
    <source>
        <dbReference type="Google" id="ProtNLM"/>
    </source>
</evidence>
<feature type="compositionally biased region" description="Basic and acidic residues" evidence="1">
    <location>
        <begin position="1"/>
        <end position="15"/>
    </location>
</feature>
<feature type="transmembrane region" description="Helical" evidence="2">
    <location>
        <begin position="83"/>
        <end position="111"/>
    </location>
</feature>
<protein>
    <recommendedName>
        <fullName evidence="5">DUF4190 domain-containing protein</fullName>
    </recommendedName>
</protein>
<keyword evidence="2" id="KW-0472">Membrane</keyword>
<evidence type="ECO:0000313" key="4">
    <source>
        <dbReference type="Proteomes" id="UP000216133"/>
    </source>
</evidence>
<gene>
    <name evidence="3" type="ORF">CHH61_03020</name>
</gene>
<dbReference type="RefSeq" id="WP_095256059.1">
    <property type="nucleotide sequence ID" value="NZ_JAMAYQ010000020.1"/>
</dbReference>
<proteinExistence type="predicted"/>
<feature type="transmembrane region" description="Helical" evidence="2">
    <location>
        <begin position="118"/>
        <end position="139"/>
    </location>
</feature>
<evidence type="ECO:0000313" key="3">
    <source>
        <dbReference type="EMBL" id="PAF27659.1"/>
    </source>
</evidence>
<dbReference type="EMBL" id="NPBS01000011">
    <property type="protein sequence ID" value="PAF27659.1"/>
    <property type="molecule type" value="Genomic_DNA"/>
</dbReference>
<comment type="caution">
    <text evidence="3">The sequence shown here is derived from an EMBL/GenBank/DDBJ whole genome shotgun (WGS) entry which is preliminary data.</text>
</comment>
<accession>A0A268S573</accession>
<reference evidence="3 4" key="1">
    <citation type="submission" date="2017-07" db="EMBL/GenBank/DDBJ databases">
        <title>Isolation and whole genome analysis of endospore-forming bacteria from heroin.</title>
        <authorList>
            <person name="Kalinowski J."/>
            <person name="Ahrens B."/>
            <person name="Al-Dilaimi A."/>
            <person name="Winkler A."/>
            <person name="Wibberg D."/>
            <person name="Schleenbecker U."/>
            <person name="Ruckert C."/>
            <person name="Wolfel R."/>
            <person name="Grass G."/>
        </authorList>
    </citation>
    <scope>NUCLEOTIDE SEQUENCE [LARGE SCALE GENOMIC DNA]</scope>
    <source>
        <strain evidence="3 4">7523-2</strain>
    </source>
</reference>
<dbReference type="PANTHER" id="PTHR40040:SF1">
    <property type="entry name" value="MEMBRANE PROTEIN"/>
    <property type="match status" value="1"/>
</dbReference>
<keyword evidence="2" id="KW-0812">Transmembrane</keyword>
<evidence type="ECO:0000256" key="1">
    <source>
        <dbReference type="SAM" id="MobiDB-lite"/>
    </source>
</evidence>
<dbReference type="InterPro" id="IPR055338">
    <property type="entry name" value="YqfX-like"/>
</dbReference>
<keyword evidence="2" id="KW-1133">Transmembrane helix</keyword>
<dbReference type="AlphaFoldDB" id="A0A268S573"/>
<dbReference type="Proteomes" id="UP000216133">
    <property type="component" value="Unassembled WGS sequence"/>
</dbReference>
<organism evidence="3 4">
    <name type="scientific">Shouchella clausii</name>
    <name type="common">Alkalihalobacillus clausii</name>
    <dbReference type="NCBI Taxonomy" id="79880"/>
    <lineage>
        <taxon>Bacteria</taxon>
        <taxon>Bacillati</taxon>
        <taxon>Bacillota</taxon>
        <taxon>Bacilli</taxon>
        <taxon>Bacillales</taxon>
        <taxon>Bacillaceae</taxon>
        <taxon>Shouchella</taxon>
    </lineage>
</organism>
<name>A0A268S573_SHOCL</name>
<evidence type="ECO:0000256" key="2">
    <source>
        <dbReference type="SAM" id="Phobius"/>
    </source>
</evidence>
<dbReference type="PANTHER" id="PTHR40040">
    <property type="entry name" value="SMALL HYDROPHOBIC PROTEIN-RELATED"/>
    <property type="match status" value="1"/>
</dbReference>